<evidence type="ECO:0000256" key="5">
    <source>
        <dbReference type="ARBA" id="ARBA00023040"/>
    </source>
</evidence>
<feature type="transmembrane region" description="Helical" evidence="9">
    <location>
        <begin position="424"/>
        <end position="443"/>
    </location>
</feature>
<evidence type="ECO:0000256" key="8">
    <source>
        <dbReference type="ARBA" id="ARBA00023224"/>
    </source>
</evidence>
<keyword evidence="2" id="KW-1003">Cell membrane</keyword>
<dbReference type="GO" id="GO:0005886">
    <property type="term" value="C:plasma membrane"/>
    <property type="evidence" value="ECO:0007669"/>
    <property type="project" value="UniProtKB-SubCell"/>
</dbReference>
<feature type="transmembrane region" description="Helical" evidence="9">
    <location>
        <begin position="391"/>
        <end position="412"/>
    </location>
</feature>
<keyword evidence="3 9" id="KW-0812">Transmembrane</keyword>
<protein>
    <recommendedName>
        <fullName evidence="10">G-protein coupled receptors family 1 profile domain-containing protein</fullName>
    </recommendedName>
</protein>
<evidence type="ECO:0000313" key="11">
    <source>
        <dbReference type="EMBL" id="PWA15861.1"/>
    </source>
</evidence>
<dbReference type="GO" id="GO:0004930">
    <property type="term" value="F:G protein-coupled receptor activity"/>
    <property type="evidence" value="ECO:0007669"/>
    <property type="project" value="UniProtKB-KW"/>
</dbReference>
<evidence type="ECO:0000256" key="6">
    <source>
        <dbReference type="ARBA" id="ARBA00023136"/>
    </source>
</evidence>
<feature type="transmembrane region" description="Helical" evidence="9">
    <location>
        <begin position="686"/>
        <end position="707"/>
    </location>
</feature>
<gene>
    <name evidence="11" type="ORF">CCH79_00009072</name>
</gene>
<feature type="domain" description="G-protein coupled receptors family 1 profile" evidence="10">
    <location>
        <begin position="371"/>
        <end position="597"/>
    </location>
</feature>
<dbReference type="PANTHER" id="PTHR22750">
    <property type="entry name" value="G-PROTEIN COUPLED RECEPTOR"/>
    <property type="match status" value="1"/>
</dbReference>
<feature type="transmembrane region" description="Helical" evidence="9">
    <location>
        <begin position="281"/>
        <end position="301"/>
    </location>
</feature>
<evidence type="ECO:0000256" key="2">
    <source>
        <dbReference type="ARBA" id="ARBA00022475"/>
    </source>
</evidence>
<feature type="transmembrane region" description="Helical" evidence="9">
    <location>
        <begin position="161"/>
        <end position="178"/>
    </location>
</feature>
<name>A0A315UYS1_GAMAF</name>
<evidence type="ECO:0000256" key="1">
    <source>
        <dbReference type="ARBA" id="ARBA00004651"/>
    </source>
</evidence>
<feature type="transmembrane region" description="Helical" evidence="9">
    <location>
        <begin position="51"/>
        <end position="76"/>
    </location>
</feature>
<feature type="transmembrane region" description="Helical" evidence="9">
    <location>
        <begin position="760"/>
        <end position="778"/>
    </location>
</feature>
<dbReference type="CDD" id="cd00637">
    <property type="entry name" value="7tm_classA_rhodopsin-like"/>
    <property type="match status" value="3"/>
</dbReference>
<keyword evidence="4 9" id="KW-1133">Transmembrane helix</keyword>
<feature type="domain" description="G-protein coupled receptors family 1 profile" evidence="10">
    <location>
        <begin position="666"/>
        <end position="892"/>
    </location>
</feature>
<comment type="subcellular location">
    <subcellularLocation>
        <location evidence="1">Cell membrane</location>
        <topology evidence="1">Multi-pass membrane protein</topology>
    </subcellularLocation>
</comment>
<evidence type="ECO:0000259" key="10">
    <source>
        <dbReference type="PROSITE" id="PS50262"/>
    </source>
</evidence>
<dbReference type="PROSITE" id="PS50262">
    <property type="entry name" value="G_PROTEIN_RECEP_F1_2"/>
    <property type="match status" value="3"/>
</dbReference>
<keyword evidence="12" id="KW-1185">Reference proteome</keyword>
<keyword evidence="5" id="KW-0297">G-protein coupled receptor</keyword>
<feature type="transmembrane region" description="Helical" evidence="9">
    <location>
        <begin position="541"/>
        <end position="564"/>
    </location>
</feature>
<comment type="caution">
    <text evidence="11">The sequence shown here is derived from an EMBL/GenBank/DDBJ whole genome shotgun (WGS) entry which is preliminary data.</text>
</comment>
<keyword evidence="6 9" id="KW-0472">Membrane</keyword>
<proteinExistence type="predicted"/>
<feature type="transmembrane region" description="Helical" evidence="9">
    <location>
        <begin position="198"/>
        <end position="217"/>
    </location>
</feature>
<evidence type="ECO:0000256" key="9">
    <source>
        <dbReference type="SAM" id="Phobius"/>
    </source>
</evidence>
<organism evidence="11 12">
    <name type="scientific">Gambusia affinis</name>
    <name type="common">Western mosquitofish</name>
    <name type="synonym">Heterandria affinis</name>
    <dbReference type="NCBI Taxonomy" id="33528"/>
    <lineage>
        <taxon>Eukaryota</taxon>
        <taxon>Metazoa</taxon>
        <taxon>Chordata</taxon>
        <taxon>Craniata</taxon>
        <taxon>Vertebrata</taxon>
        <taxon>Euteleostomi</taxon>
        <taxon>Actinopterygii</taxon>
        <taxon>Neopterygii</taxon>
        <taxon>Teleostei</taxon>
        <taxon>Neoteleostei</taxon>
        <taxon>Acanthomorphata</taxon>
        <taxon>Ovalentaria</taxon>
        <taxon>Atherinomorphae</taxon>
        <taxon>Cyprinodontiformes</taxon>
        <taxon>Poeciliidae</taxon>
        <taxon>Poeciliinae</taxon>
        <taxon>Gambusia</taxon>
    </lineage>
</organism>
<evidence type="ECO:0000313" key="12">
    <source>
        <dbReference type="Proteomes" id="UP000250572"/>
    </source>
</evidence>
<feature type="transmembrane region" description="Helical" evidence="9">
    <location>
        <begin position="790"/>
        <end position="814"/>
    </location>
</feature>
<feature type="transmembrane region" description="Helical" evidence="9">
    <location>
        <begin position="238"/>
        <end position="261"/>
    </location>
</feature>
<feature type="transmembrane region" description="Helical" evidence="9">
    <location>
        <begin position="649"/>
        <end position="674"/>
    </location>
</feature>
<dbReference type="EMBL" id="NHOQ01002573">
    <property type="protein sequence ID" value="PWA15861.1"/>
    <property type="molecule type" value="Genomic_DNA"/>
</dbReference>
<dbReference type="SUPFAM" id="SSF81321">
    <property type="entry name" value="Family A G protein-coupled receptor-like"/>
    <property type="match status" value="3"/>
</dbReference>
<feature type="transmembrane region" description="Helical" evidence="9">
    <location>
        <begin position="354"/>
        <end position="379"/>
    </location>
</feature>
<feature type="transmembrane region" description="Helical" evidence="9">
    <location>
        <begin position="495"/>
        <end position="520"/>
    </location>
</feature>
<feature type="domain" description="G-protein coupled receptors family 1 profile" evidence="10">
    <location>
        <begin position="68"/>
        <end position="294"/>
    </location>
</feature>
<evidence type="ECO:0000256" key="3">
    <source>
        <dbReference type="ARBA" id="ARBA00022692"/>
    </source>
</evidence>
<evidence type="ECO:0000256" key="4">
    <source>
        <dbReference type="ARBA" id="ARBA00022989"/>
    </source>
</evidence>
<evidence type="ECO:0000256" key="7">
    <source>
        <dbReference type="ARBA" id="ARBA00023170"/>
    </source>
</evidence>
<keyword evidence="8" id="KW-0807">Transducer</keyword>
<dbReference type="Gene3D" id="1.20.1070.10">
    <property type="entry name" value="Rhodopsin 7-helix transmembrane proteins"/>
    <property type="match status" value="3"/>
</dbReference>
<accession>A0A315UYS1</accession>
<dbReference type="InterPro" id="IPR017452">
    <property type="entry name" value="GPCR_Rhodpsn_7TM"/>
</dbReference>
<feature type="transmembrane region" description="Helical" evidence="9">
    <location>
        <begin position="88"/>
        <end position="109"/>
    </location>
</feature>
<dbReference type="Proteomes" id="UP000250572">
    <property type="component" value="Unassembled WGS sequence"/>
</dbReference>
<feature type="transmembrane region" description="Helical" evidence="9">
    <location>
        <begin position="719"/>
        <end position="740"/>
    </location>
</feature>
<sequence>MSLRQVLSMYMKRFSLRSDLLRRMERNTDTFRMLLNSTVPLSVDFDRPEDFLIFIFHILFATAAVLLAGSVVIAILSNGFLRGQNRFIFMLNTSISDTLTGFSVYYLGLFDVQEGYPSRNGTFYILPSFLGVNVLTFLFAQFDRYFAVCHPFFYNRYITRPAVISVCGLCWIYTYSILTAQNLVPISKAAQMNAFGVMTLQAIVLIKVVMTVKLYVIARSQLVREAPSADRNTKNESLRIIVFVVICFLTLWSPSFVNIIVRQLTGKGLRFRNEATNLFATMARMNALVTPAVYLWGSPALRGAVWRTVWQKFCPWRKGRSYRAASTTFPCIMILSVNLTLVPLCVDFTSPGDYFLFIFHVMSGISTVLVAGSVVCGIISTPVLLVQHRFIFMLNTSISDTLTGCGIFYQFLFDVREDYPSKNGTFYILPSLLGVNIMTFLFAQFDRYFAVCQPFFYARFISTKVVVCVTIYSWVHVYGLLVIQHMVPLSKALDIAVYSRISIFVIIVIKVSMTIKLLFVVRFQLLREPPGPERESKKESLLIIIVVVVFFLLFWGPSMFYTILSSLTGKYATFKNDANNPMKILSRSNALCTPCLYLWASPALRVAAWKSVWSKICKTPSLTMLLSNMTDSAAAGVPLSVDFSSPEDYFIFIFQILFATTTVMIAGTVVIGILTTRALRLQNRFIFMLNTSICDTLVGFSVYYLGLFDVQEGYPSRNGTYNVLPSLLGVNILTFLFAQFDRYFAVCYPFIYSRFITRQVVIGLNIYCWVYNATHLLARNLLPVSKAMQLYVFSIVFFQLIVLTKVVMTIKLYVVAKYQLEREPPSPERESKRESLKIIIFVVISFLVLWCPSFINIAIKFFTGGGLTFRSEATNLFAILARFNAVSTPSVYMWGSPALREATVRTVWGRLCPQCSGRKHVPCLSVKLKKTY</sequence>
<feature type="transmembrane region" description="Helical" evidence="9">
    <location>
        <begin position="322"/>
        <end position="342"/>
    </location>
</feature>
<reference evidence="11 12" key="1">
    <citation type="journal article" date="2018" name="G3 (Bethesda)">
        <title>A High-Quality Reference Genome for the Invasive Mosquitofish Gambusia affinis Using a Chicago Library.</title>
        <authorList>
            <person name="Hoffberg S.L."/>
            <person name="Troendle N.J."/>
            <person name="Glenn T.C."/>
            <person name="Mahmud O."/>
            <person name="Louha S."/>
            <person name="Chalopin D."/>
            <person name="Bennetzen J.L."/>
            <person name="Mauricio R."/>
        </authorList>
    </citation>
    <scope>NUCLEOTIDE SEQUENCE [LARGE SCALE GENOMIC DNA]</scope>
    <source>
        <strain evidence="11">NE01/NJP1002.9</strain>
        <tissue evidence="11">Muscle</tissue>
    </source>
</reference>
<keyword evidence="7" id="KW-0675">Receptor</keyword>
<dbReference type="Pfam" id="PF00001">
    <property type="entry name" value="7tm_1"/>
    <property type="match status" value="2"/>
</dbReference>
<feature type="transmembrane region" description="Helical" evidence="9">
    <location>
        <begin position="121"/>
        <end position="140"/>
    </location>
</feature>
<dbReference type="PRINTS" id="PR00237">
    <property type="entry name" value="GPCRRHODOPSN"/>
</dbReference>
<dbReference type="InterPro" id="IPR000276">
    <property type="entry name" value="GPCR_Rhodpsn"/>
</dbReference>
<dbReference type="AlphaFoldDB" id="A0A315UYS1"/>
<feature type="transmembrane region" description="Helical" evidence="9">
    <location>
        <begin position="835"/>
        <end position="855"/>
    </location>
</feature>